<protein>
    <submittedName>
        <fullName evidence="1">Putative secreted protein</fullName>
    </submittedName>
</protein>
<dbReference type="EMBL" id="GGFL01007409">
    <property type="protein sequence ID" value="MBW71587.1"/>
    <property type="molecule type" value="Transcribed_RNA"/>
</dbReference>
<sequence>MRPQQRLLLQLLLLNPQFRQPVPMHGTRRSRSMEATRRWPEWRAPTVDPHPRRRRVTMYRALPNTSILRNGLRSAKRQSKRTVLMISAAMQWLC</sequence>
<name>A0A2M4D216_ANODA</name>
<dbReference type="AlphaFoldDB" id="A0A2M4D216"/>
<reference evidence="1" key="1">
    <citation type="submission" date="2018-01" db="EMBL/GenBank/DDBJ databases">
        <title>An insight into the sialome of Amazonian anophelines.</title>
        <authorList>
            <person name="Ribeiro J.M."/>
            <person name="Scarpassa V."/>
            <person name="Calvo E."/>
        </authorList>
    </citation>
    <scope>NUCLEOTIDE SEQUENCE</scope>
</reference>
<proteinExistence type="predicted"/>
<evidence type="ECO:0000313" key="1">
    <source>
        <dbReference type="EMBL" id="MBW71587.1"/>
    </source>
</evidence>
<organism evidence="1">
    <name type="scientific">Anopheles darlingi</name>
    <name type="common">Mosquito</name>
    <dbReference type="NCBI Taxonomy" id="43151"/>
    <lineage>
        <taxon>Eukaryota</taxon>
        <taxon>Metazoa</taxon>
        <taxon>Ecdysozoa</taxon>
        <taxon>Arthropoda</taxon>
        <taxon>Hexapoda</taxon>
        <taxon>Insecta</taxon>
        <taxon>Pterygota</taxon>
        <taxon>Neoptera</taxon>
        <taxon>Endopterygota</taxon>
        <taxon>Diptera</taxon>
        <taxon>Nematocera</taxon>
        <taxon>Culicoidea</taxon>
        <taxon>Culicidae</taxon>
        <taxon>Anophelinae</taxon>
        <taxon>Anopheles</taxon>
    </lineage>
</organism>
<accession>A0A2M4D216</accession>